<keyword evidence="2" id="KW-1185">Reference proteome</keyword>
<sequence>MKINISMLEKIGQTQSIQQFDSVDKMFEVAKYSDHAFDKLKAQNNDLVCVLFPDDDDED</sequence>
<gene>
    <name evidence="1" type="ORF">C8D91_1885</name>
</gene>
<proteinExistence type="predicted"/>
<organism evidence="1 2">
    <name type="scientific">Marinicella litoralis</name>
    <dbReference type="NCBI Taxonomy" id="644220"/>
    <lineage>
        <taxon>Bacteria</taxon>
        <taxon>Pseudomonadati</taxon>
        <taxon>Pseudomonadota</taxon>
        <taxon>Gammaproteobacteria</taxon>
        <taxon>Lysobacterales</taxon>
        <taxon>Marinicellaceae</taxon>
        <taxon>Marinicella</taxon>
    </lineage>
</organism>
<reference evidence="1 2" key="1">
    <citation type="submission" date="2019-03" db="EMBL/GenBank/DDBJ databases">
        <title>Genomic Encyclopedia of Type Strains, Phase IV (KMG-IV): sequencing the most valuable type-strain genomes for metagenomic binning, comparative biology and taxonomic classification.</title>
        <authorList>
            <person name="Goeker M."/>
        </authorList>
    </citation>
    <scope>NUCLEOTIDE SEQUENCE [LARGE SCALE GENOMIC DNA]</scope>
    <source>
        <strain evidence="1 2">DSM 25488</strain>
    </source>
</reference>
<accession>A0A4R6XIM7</accession>
<dbReference type="AlphaFoldDB" id="A0A4R6XIM7"/>
<evidence type="ECO:0000313" key="1">
    <source>
        <dbReference type="EMBL" id="TDR19336.1"/>
    </source>
</evidence>
<dbReference type="EMBL" id="SNZB01000004">
    <property type="protein sequence ID" value="TDR19336.1"/>
    <property type="molecule type" value="Genomic_DNA"/>
</dbReference>
<protein>
    <submittedName>
        <fullName evidence="1">Uncharacterized protein</fullName>
    </submittedName>
</protein>
<comment type="caution">
    <text evidence="1">The sequence shown here is derived from an EMBL/GenBank/DDBJ whole genome shotgun (WGS) entry which is preliminary data.</text>
</comment>
<name>A0A4R6XIM7_9GAMM</name>
<evidence type="ECO:0000313" key="2">
    <source>
        <dbReference type="Proteomes" id="UP000295724"/>
    </source>
</evidence>
<dbReference type="RefSeq" id="WP_133566504.1">
    <property type="nucleotide sequence ID" value="NZ_NIHB01000007.1"/>
</dbReference>
<dbReference type="Proteomes" id="UP000295724">
    <property type="component" value="Unassembled WGS sequence"/>
</dbReference>